<feature type="binding site" evidence="2">
    <location>
        <position position="143"/>
    </location>
    <ligand>
        <name>Fe cation</name>
        <dbReference type="ChEBI" id="CHEBI:24875"/>
    </ligand>
</feature>
<feature type="binding site" evidence="2">
    <location>
        <position position="98"/>
    </location>
    <ligand>
        <name>Fe cation</name>
        <dbReference type="ChEBI" id="CHEBI:24875"/>
    </ligand>
</feature>
<gene>
    <name evidence="2" type="primary">def</name>
    <name evidence="3" type="ORF">A2961_00655</name>
</gene>
<dbReference type="PIRSF" id="PIRSF004749">
    <property type="entry name" value="Pep_def"/>
    <property type="match status" value="1"/>
</dbReference>
<keyword evidence="2" id="KW-0378">Hydrolase</keyword>
<dbReference type="HAMAP" id="MF_00163">
    <property type="entry name" value="Pep_deformylase"/>
    <property type="match status" value="1"/>
</dbReference>
<dbReference type="GO" id="GO:0006412">
    <property type="term" value="P:translation"/>
    <property type="evidence" value="ECO:0007669"/>
    <property type="project" value="UniProtKB-UniRule"/>
</dbReference>
<dbReference type="GO" id="GO:0042586">
    <property type="term" value="F:peptide deformylase activity"/>
    <property type="evidence" value="ECO:0007669"/>
    <property type="project" value="UniProtKB-UniRule"/>
</dbReference>
<comment type="function">
    <text evidence="2">Removes the formyl group from the N-terminal Met of newly synthesized proteins. Requires at least a dipeptide for an efficient rate of reaction. N-terminal L-methionine is a prerequisite for activity but the enzyme has broad specificity at other positions.</text>
</comment>
<organism evidence="3 4">
    <name type="scientific">Candidatus Woesebacteria bacterium RIFCSPLOWO2_01_FULL_39_21</name>
    <dbReference type="NCBI Taxonomy" id="1802519"/>
    <lineage>
        <taxon>Bacteria</taxon>
        <taxon>Candidatus Woeseibacteriota</taxon>
    </lineage>
</organism>
<keyword evidence="2" id="KW-0648">Protein biosynthesis</keyword>
<comment type="similarity">
    <text evidence="1 2">Belongs to the polypeptide deformylase family.</text>
</comment>
<dbReference type="NCBIfam" id="TIGR00079">
    <property type="entry name" value="pept_deformyl"/>
    <property type="match status" value="1"/>
</dbReference>
<feature type="active site" evidence="2">
    <location>
        <position position="144"/>
    </location>
</feature>
<dbReference type="PANTHER" id="PTHR10458:SF22">
    <property type="entry name" value="PEPTIDE DEFORMYLASE"/>
    <property type="match status" value="1"/>
</dbReference>
<feature type="binding site" evidence="2">
    <location>
        <position position="147"/>
    </location>
    <ligand>
        <name>Fe cation</name>
        <dbReference type="ChEBI" id="CHEBI:24875"/>
    </ligand>
</feature>
<comment type="caution">
    <text evidence="3">The sequence shown here is derived from an EMBL/GenBank/DDBJ whole genome shotgun (WGS) entry which is preliminary data.</text>
</comment>
<dbReference type="Gene3D" id="3.90.45.10">
    <property type="entry name" value="Peptide deformylase"/>
    <property type="match status" value="1"/>
</dbReference>
<keyword evidence="2" id="KW-0408">Iron</keyword>
<dbReference type="InterPro" id="IPR023635">
    <property type="entry name" value="Peptide_deformylase"/>
</dbReference>
<comment type="cofactor">
    <cofactor evidence="2">
        <name>Fe(2+)</name>
        <dbReference type="ChEBI" id="CHEBI:29033"/>
    </cofactor>
    <text evidence="2">Binds 1 Fe(2+) ion.</text>
</comment>
<dbReference type="EMBL" id="MGHF01000002">
    <property type="protein sequence ID" value="OGM65195.1"/>
    <property type="molecule type" value="Genomic_DNA"/>
</dbReference>
<dbReference type="InterPro" id="IPR036821">
    <property type="entry name" value="Peptide_deformylase_sf"/>
</dbReference>
<evidence type="ECO:0000256" key="2">
    <source>
        <dbReference type="HAMAP-Rule" id="MF_00163"/>
    </source>
</evidence>
<evidence type="ECO:0000313" key="4">
    <source>
        <dbReference type="Proteomes" id="UP000177082"/>
    </source>
</evidence>
<dbReference type="Pfam" id="PF01327">
    <property type="entry name" value="Pep_deformylase"/>
    <property type="match status" value="1"/>
</dbReference>
<proteinExistence type="inferred from homology"/>
<name>A0A1F8BPB1_9BACT</name>
<dbReference type="EC" id="3.5.1.88" evidence="2"/>
<dbReference type="NCBIfam" id="NF001159">
    <property type="entry name" value="PRK00150.1-3"/>
    <property type="match status" value="1"/>
</dbReference>
<dbReference type="PRINTS" id="PR01576">
    <property type="entry name" value="PDEFORMYLASE"/>
</dbReference>
<dbReference type="SUPFAM" id="SSF56420">
    <property type="entry name" value="Peptide deformylase"/>
    <property type="match status" value="1"/>
</dbReference>
<dbReference type="Proteomes" id="UP000177082">
    <property type="component" value="Unassembled WGS sequence"/>
</dbReference>
<dbReference type="PANTHER" id="PTHR10458">
    <property type="entry name" value="PEPTIDE DEFORMYLASE"/>
    <property type="match status" value="1"/>
</dbReference>
<dbReference type="AlphaFoldDB" id="A0A1F8BPB1"/>
<evidence type="ECO:0000313" key="3">
    <source>
        <dbReference type="EMBL" id="OGM65195.1"/>
    </source>
</evidence>
<accession>A0A1F8BPB1</accession>
<dbReference type="CDD" id="cd00487">
    <property type="entry name" value="Pep_deformylase"/>
    <property type="match status" value="1"/>
</dbReference>
<protein>
    <recommendedName>
        <fullName evidence="2">Peptide deformylase</fullName>
        <shortName evidence="2">PDF</shortName>
        <ecNumber evidence="2">3.5.1.88</ecNumber>
    </recommendedName>
    <alternativeName>
        <fullName evidence="2">Polypeptide deformylase</fullName>
    </alternativeName>
</protein>
<reference evidence="3 4" key="1">
    <citation type="journal article" date="2016" name="Nat. Commun.">
        <title>Thousands of microbial genomes shed light on interconnected biogeochemical processes in an aquifer system.</title>
        <authorList>
            <person name="Anantharaman K."/>
            <person name="Brown C.T."/>
            <person name="Hug L.A."/>
            <person name="Sharon I."/>
            <person name="Castelle C.J."/>
            <person name="Probst A.J."/>
            <person name="Thomas B.C."/>
            <person name="Singh A."/>
            <person name="Wilkins M.J."/>
            <person name="Karaoz U."/>
            <person name="Brodie E.L."/>
            <person name="Williams K.H."/>
            <person name="Hubbard S.S."/>
            <person name="Banfield J.F."/>
        </authorList>
    </citation>
    <scope>NUCLEOTIDE SEQUENCE [LARGE SCALE GENOMIC DNA]</scope>
</reference>
<dbReference type="GO" id="GO:0046872">
    <property type="term" value="F:metal ion binding"/>
    <property type="evidence" value="ECO:0007669"/>
    <property type="project" value="UniProtKB-KW"/>
</dbReference>
<comment type="catalytic activity">
    <reaction evidence="2">
        <text>N-terminal N-formyl-L-methionyl-[peptide] + H2O = N-terminal L-methionyl-[peptide] + formate</text>
        <dbReference type="Rhea" id="RHEA:24420"/>
        <dbReference type="Rhea" id="RHEA-COMP:10639"/>
        <dbReference type="Rhea" id="RHEA-COMP:10640"/>
        <dbReference type="ChEBI" id="CHEBI:15377"/>
        <dbReference type="ChEBI" id="CHEBI:15740"/>
        <dbReference type="ChEBI" id="CHEBI:49298"/>
        <dbReference type="ChEBI" id="CHEBI:64731"/>
        <dbReference type="EC" id="3.5.1.88"/>
    </reaction>
</comment>
<dbReference type="STRING" id="1802519.A2961_00655"/>
<keyword evidence="2" id="KW-0479">Metal-binding</keyword>
<evidence type="ECO:0000256" key="1">
    <source>
        <dbReference type="ARBA" id="ARBA00010759"/>
    </source>
</evidence>
<sequence>MILKIADIKDTILRQKAKRVSKFDKRIEKLISNMQQTLKFQRDPEGIGLAAPQIGKSLQIFIVNFEKLQRVIINPEILKSEKLKKGNKKSKAKLLEGCLSLPNYYSPIRRPRKIKIRYQTPSGQSLVTKVEDFFGFNAQIIQHEIDHLNGILFVDHVLKQNSPLYKFEGDNFEEVEL</sequence>